<protein>
    <submittedName>
        <fullName evidence="1">Uncharacterized protein</fullName>
    </submittedName>
</protein>
<dbReference type="Proteomes" id="UP001164250">
    <property type="component" value="Chromosome 7"/>
</dbReference>
<dbReference type="EMBL" id="CM047903">
    <property type="protein sequence ID" value="KAJ0093426.1"/>
    <property type="molecule type" value="Genomic_DNA"/>
</dbReference>
<organism evidence="1 2">
    <name type="scientific">Pistacia atlantica</name>
    <dbReference type="NCBI Taxonomy" id="434234"/>
    <lineage>
        <taxon>Eukaryota</taxon>
        <taxon>Viridiplantae</taxon>
        <taxon>Streptophyta</taxon>
        <taxon>Embryophyta</taxon>
        <taxon>Tracheophyta</taxon>
        <taxon>Spermatophyta</taxon>
        <taxon>Magnoliopsida</taxon>
        <taxon>eudicotyledons</taxon>
        <taxon>Gunneridae</taxon>
        <taxon>Pentapetalae</taxon>
        <taxon>rosids</taxon>
        <taxon>malvids</taxon>
        <taxon>Sapindales</taxon>
        <taxon>Anacardiaceae</taxon>
        <taxon>Pistacia</taxon>
    </lineage>
</organism>
<name>A0ACC1B3C1_9ROSI</name>
<keyword evidence="2" id="KW-1185">Reference proteome</keyword>
<proteinExistence type="predicted"/>
<accession>A0ACC1B3C1</accession>
<sequence>MSFGLKNNLSLLLLSLCTSLFAGFEASVLYDYTASIECLENPHKPQYDGGIITNPDLNLGLEGWSIFGNAKMEHRQLGGNKFLVCHGRNQPHDSISQKLYLQKDMHYTFSAWFQVSEGEVPVRAFIKTSSGSKFVGAVVAESKCWSMLKGGFTADESTPAELSFESNHTSIEIWVDSVSLQPFTQEEWNSHQDQSIEKKHKRRVMLHAVDSRGNPLTNAKLSIEQKVSSRMPIGCATNKNILNNKKYQDWFTSRFGLTTFENEMKWYSTEPSQGKEDYSVADTMLQFMKKNRIAVRGHNIFWDDPKYQPGWLYSLSSSALRLAAEKRAKSIVTRYKGQLIAWDVINENLHFSFFENKMGADASIMAFKYANQYDPSTLMFMNDYNTIEEMGDQVSSPANYLKKLRQIQSSLSKGARVAIGLESHFRVPNIPYMRASIDKLAAAGVPIWLTEVDVEKGPSQALFLEQVLREGHSHPKVGGIVIWGAWSPQGCYRMCLTDNNFNNLPTGNVVDKLLNEWGRRKLQATTDDNGFFEASLSHGDYEVKVNHPIIKNPSLVHTFSVVPSRNSSTVLLRDSP</sequence>
<reference evidence="2" key="1">
    <citation type="journal article" date="2023" name="G3 (Bethesda)">
        <title>Genome assembly and association tests identify interacting loci associated with vigor, precocity, and sex in interspecific pistachio rootstocks.</title>
        <authorList>
            <person name="Palmer W."/>
            <person name="Jacygrad E."/>
            <person name="Sagayaradj S."/>
            <person name="Cavanaugh K."/>
            <person name="Han R."/>
            <person name="Bertier L."/>
            <person name="Beede B."/>
            <person name="Kafkas S."/>
            <person name="Golino D."/>
            <person name="Preece J."/>
            <person name="Michelmore R."/>
        </authorList>
    </citation>
    <scope>NUCLEOTIDE SEQUENCE [LARGE SCALE GENOMIC DNA]</scope>
</reference>
<gene>
    <name evidence="1" type="ORF">Patl1_25693</name>
</gene>
<comment type="caution">
    <text evidence="1">The sequence shown here is derived from an EMBL/GenBank/DDBJ whole genome shotgun (WGS) entry which is preliminary data.</text>
</comment>
<evidence type="ECO:0000313" key="2">
    <source>
        <dbReference type="Proteomes" id="UP001164250"/>
    </source>
</evidence>
<evidence type="ECO:0000313" key="1">
    <source>
        <dbReference type="EMBL" id="KAJ0093426.1"/>
    </source>
</evidence>